<comment type="caution">
    <text evidence="2">The sequence shown here is derived from an EMBL/GenBank/DDBJ whole genome shotgun (WGS) entry which is preliminary data.</text>
</comment>
<dbReference type="Proteomes" id="UP000753376">
    <property type="component" value="Unassembled WGS sequence"/>
</dbReference>
<feature type="transmembrane region" description="Helical" evidence="1">
    <location>
        <begin position="40"/>
        <end position="62"/>
    </location>
</feature>
<reference evidence="2 3" key="1">
    <citation type="submission" date="2021-05" db="EMBL/GenBank/DDBJ databases">
        <title>Draft genomes of bacteria isolated from model marine particles.</title>
        <authorList>
            <person name="Datta M.S."/>
            <person name="Schwartzman J.A."/>
            <person name="Enke T.N."/>
            <person name="Saavedra J."/>
            <person name="Cermak N."/>
            <person name="Cordero O.X."/>
        </authorList>
    </citation>
    <scope>NUCLEOTIDE SEQUENCE [LARGE SCALE GENOMIC DNA]</scope>
    <source>
        <strain evidence="2 3">D2M19</strain>
    </source>
</reference>
<gene>
    <name evidence="2" type="ORF">KO508_02655</name>
</gene>
<protein>
    <recommendedName>
        <fullName evidence="4">DUF3649 domain-containing protein</fullName>
    </recommendedName>
</protein>
<accession>A0ABS6A410</accession>
<evidence type="ECO:0000256" key="1">
    <source>
        <dbReference type="SAM" id="Phobius"/>
    </source>
</evidence>
<name>A0ABS6A410_9GAMM</name>
<dbReference type="RefSeq" id="WP_216006779.1">
    <property type="nucleotide sequence ID" value="NZ_JAHKPV010000001.1"/>
</dbReference>
<organism evidence="2 3">
    <name type="scientific">Marinobacter salexigens</name>
    <dbReference type="NCBI Taxonomy" id="1925763"/>
    <lineage>
        <taxon>Bacteria</taxon>
        <taxon>Pseudomonadati</taxon>
        <taxon>Pseudomonadota</taxon>
        <taxon>Gammaproteobacteria</taxon>
        <taxon>Pseudomonadales</taxon>
        <taxon>Marinobacteraceae</taxon>
        <taxon>Marinobacter</taxon>
    </lineage>
</organism>
<evidence type="ECO:0000313" key="3">
    <source>
        <dbReference type="Proteomes" id="UP000753376"/>
    </source>
</evidence>
<keyword evidence="3" id="KW-1185">Reference proteome</keyword>
<sequence>MGLYGWRLFSLICAALIGGYLMAAAAGIFLAGVVPDSRGAAALTGTMASFAVYAGAIIWVFAMRRPARAWASLILASAVLATTGMILGRHSL</sequence>
<keyword evidence="1" id="KW-1133">Transmembrane helix</keyword>
<evidence type="ECO:0000313" key="2">
    <source>
        <dbReference type="EMBL" id="MBU2872895.1"/>
    </source>
</evidence>
<evidence type="ECO:0008006" key="4">
    <source>
        <dbReference type="Google" id="ProtNLM"/>
    </source>
</evidence>
<keyword evidence="1" id="KW-0812">Transmembrane</keyword>
<proteinExistence type="predicted"/>
<keyword evidence="1" id="KW-0472">Membrane</keyword>
<dbReference type="EMBL" id="JAHKPV010000001">
    <property type="protein sequence ID" value="MBU2872895.1"/>
    <property type="molecule type" value="Genomic_DNA"/>
</dbReference>
<feature type="transmembrane region" description="Helical" evidence="1">
    <location>
        <begin position="12"/>
        <end position="34"/>
    </location>
</feature>
<feature type="transmembrane region" description="Helical" evidence="1">
    <location>
        <begin position="69"/>
        <end position="88"/>
    </location>
</feature>